<feature type="signal peptide" evidence="1">
    <location>
        <begin position="1"/>
        <end position="21"/>
    </location>
</feature>
<evidence type="ECO:0000313" key="2">
    <source>
        <dbReference type="EMBL" id="MBB5686838.1"/>
    </source>
</evidence>
<organism evidence="2 3">
    <name type="scientific">Sphingobium boeckii</name>
    <dbReference type="NCBI Taxonomy" id="1082345"/>
    <lineage>
        <taxon>Bacteria</taxon>
        <taxon>Pseudomonadati</taxon>
        <taxon>Pseudomonadota</taxon>
        <taxon>Alphaproteobacteria</taxon>
        <taxon>Sphingomonadales</taxon>
        <taxon>Sphingomonadaceae</taxon>
        <taxon>Sphingobium</taxon>
    </lineage>
</organism>
<keyword evidence="1" id="KW-0732">Signal</keyword>
<dbReference type="RefSeq" id="WP_184019627.1">
    <property type="nucleotide sequence ID" value="NZ_JACIJC010000004.1"/>
</dbReference>
<proteinExistence type="predicted"/>
<comment type="caution">
    <text evidence="2">The sequence shown here is derived from an EMBL/GenBank/DDBJ whole genome shotgun (WGS) entry which is preliminary data.</text>
</comment>
<protein>
    <submittedName>
        <fullName evidence="2">Uncharacterized protein</fullName>
    </submittedName>
</protein>
<reference evidence="2 3" key="1">
    <citation type="submission" date="2020-08" db="EMBL/GenBank/DDBJ databases">
        <title>Genomic Encyclopedia of Type Strains, Phase IV (KMG-IV): sequencing the most valuable type-strain genomes for metagenomic binning, comparative biology and taxonomic classification.</title>
        <authorList>
            <person name="Goeker M."/>
        </authorList>
    </citation>
    <scope>NUCLEOTIDE SEQUENCE [LARGE SCALE GENOMIC DNA]</scope>
    <source>
        <strain evidence="2 3">DSM 25079</strain>
    </source>
</reference>
<evidence type="ECO:0000313" key="3">
    <source>
        <dbReference type="Proteomes" id="UP000549617"/>
    </source>
</evidence>
<dbReference type="AlphaFoldDB" id="A0A7W9EF15"/>
<dbReference type="EMBL" id="JACIJC010000004">
    <property type="protein sequence ID" value="MBB5686838.1"/>
    <property type="molecule type" value="Genomic_DNA"/>
</dbReference>
<accession>A0A7W9EF15</accession>
<feature type="chain" id="PRO_5031390984" evidence="1">
    <location>
        <begin position="22"/>
        <end position="149"/>
    </location>
</feature>
<sequence>MKSFAFSGALCALSLALAAPAAPAAAQDSSYTWGDYWDVSEIEIIDGQEENYMDFLSSQWKKTQEFSKSKGWIKDYRVVANIYARDGEADLYLITVYADVPSAGEMARRDKEYESFMARNSRTLTAESGARGTMRKQMGSQMLQEVKLK</sequence>
<gene>
    <name evidence="2" type="ORF">FHS49_002862</name>
</gene>
<dbReference type="Proteomes" id="UP000549617">
    <property type="component" value="Unassembled WGS sequence"/>
</dbReference>
<evidence type="ECO:0000256" key="1">
    <source>
        <dbReference type="SAM" id="SignalP"/>
    </source>
</evidence>
<name>A0A7W9EF15_9SPHN</name>
<keyword evidence="3" id="KW-1185">Reference proteome</keyword>